<organism evidence="1 2">
    <name type="scientific">Aristaeella lactis</name>
    <dbReference type="NCBI Taxonomy" id="3046383"/>
    <lineage>
        <taxon>Bacteria</taxon>
        <taxon>Bacillati</taxon>
        <taxon>Bacillota</taxon>
        <taxon>Clostridia</taxon>
        <taxon>Eubacteriales</taxon>
        <taxon>Aristaeellaceae</taxon>
        <taxon>Aristaeella</taxon>
    </lineage>
</organism>
<reference evidence="1" key="1">
    <citation type="submission" date="2017-04" db="EMBL/GenBank/DDBJ databases">
        <authorList>
            <person name="Varghese N."/>
            <person name="Submissions S."/>
        </authorList>
    </citation>
    <scope>NUCLEOTIDE SEQUENCE</scope>
    <source>
        <strain evidence="1">WTE2008</strain>
    </source>
</reference>
<protein>
    <submittedName>
        <fullName evidence="1">Alpha-D-xyloside xylohydrolase</fullName>
    </submittedName>
</protein>
<comment type="caution">
    <text evidence="1">The sequence shown here is derived from an EMBL/GenBank/DDBJ whole genome shotgun (WGS) entry which is preliminary data.</text>
</comment>
<name>A0AC61PLK4_9FIRM</name>
<dbReference type="Proteomes" id="UP000192328">
    <property type="component" value="Unassembled WGS sequence"/>
</dbReference>
<evidence type="ECO:0000313" key="1">
    <source>
        <dbReference type="EMBL" id="SMC63032.1"/>
    </source>
</evidence>
<accession>A0AC61PLK4</accession>
<sequence>MQRTELSPEITRIVLTPADDVPFHPISFQDQAGEYLTQTGCVFTRRQVWRLSGNNEVRSVLQTANGEAVSFDTESRTPAGECWSAVLRFSFPGSPVLTGLGAHEDGIFDYAGKSEWLYQHNMKIPIPFLLCSDGWGLLVEAGCAMKYRGDGHSFTLELDAVNRVSYLLFRGQDCADILRMLSACTGLPALPPRWVFGYIQSKERYQSAAELVSVSREFRKRGLGLDCIVQDWMTWQDGCWGDKTPDPDRFPDIVQLTEELHNLNVHLMVSVWPNADCGRDCDAFEEGGHFLPASRIYNAFSPEARDLYWQQCRRFWMEGGADALWCDSCEPITDPDWCGSEKRDPETRYHLIVEASSLRMDPVNMNLYSSYHLRGLQEHWLRDYPDKRPVFLSRSGGIDSGALGAILWSGDISARWDVLSKQVTEAIRVSCSGIPWWTVDIGGFFVSRKDLWFWKGDYPEGVRDPAYRELYVRWFQFGSMLPVFRSHGTDTPREPWAFGDGTPEYAAIEDILHLRYRLLPWLYATAAQTCTDGLPMIRAMMVAFPGEPGLFRLDDQYMLGDALLVKPVTQPLEACGGETEIVLPAGCGWYNLFTSAYTKGGTRIHVPVPLNQFPLFVRAGSILPVAGHAESTADLPSPAREILVYGGADASFCLYDDAGDGMGHLQGVFLRIPLRYTEQDRVLELGPAEGSMPVNCMITVRFFRPDGSAGMETVHYTGTRCFVRDTGV</sequence>
<keyword evidence="2" id="KW-1185">Reference proteome</keyword>
<gene>
    <name evidence="1" type="ORF">SAMN06297397_1661</name>
</gene>
<dbReference type="EMBL" id="FWXZ01000003">
    <property type="protein sequence ID" value="SMC63032.1"/>
    <property type="molecule type" value="Genomic_DNA"/>
</dbReference>
<proteinExistence type="predicted"/>
<evidence type="ECO:0000313" key="2">
    <source>
        <dbReference type="Proteomes" id="UP000192328"/>
    </source>
</evidence>